<dbReference type="EMBL" id="JXLN01014711">
    <property type="protein sequence ID" value="KPM10203.1"/>
    <property type="molecule type" value="Genomic_DNA"/>
</dbReference>
<comment type="catalytic activity">
    <reaction evidence="1">
        <text>an N-(acyl)-sphingosylphosphoethanolamine = an N-(acyl)-sphingosyl-1,3-cyclic phosphate + ethanolamine</text>
        <dbReference type="Rhea" id="RHEA:60648"/>
        <dbReference type="ChEBI" id="CHEBI:57603"/>
        <dbReference type="ChEBI" id="CHEBI:143891"/>
        <dbReference type="ChEBI" id="CHEBI:143892"/>
    </reaction>
</comment>
<evidence type="ECO:0000256" key="2">
    <source>
        <dbReference type="ARBA" id="ARBA00022723"/>
    </source>
</evidence>
<sequence>MADKNRPEVKKSEWMANLDPLLHHIPINQLIIPGSHDSGAFELYLSKGIGVDRPDLQQNFFFNPRIFSVSAPVLHSFSVTQEKDIFDQLMDGVRYFDFRIGLRNEDEQFYIVHNLYGPKINFVTEQIVSFLSSHPKEILIIDIQHAWGLRDIPDFQRLFNIFDEKIGHFMLKKSSLGPDLKSLPSLRNFWDLKKSIMLIWRVQDDSIGYEIPSKFWHGKDHIDSPWPNTTNCNQLRRFLQSKWEERKNNPIDPNRIFVSQAVLTPNFWFVLGHVFGDLRRLSLRAQKMLALILAERPDSIRFSNVIMIDFVGEFDRELRLDLIQSIIDCNRLLIRED</sequence>
<dbReference type="Gene3D" id="3.20.20.190">
    <property type="entry name" value="Phosphatidylinositol (PI) phosphodiesterase"/>
    <property type="match status" value="1"/>
</dbReference>
<dbReference type="Proteomes" id="UP000616769">
    <property type="component" value="Unassembled WGS sequence"/>
</dbReference>
<dbReference type="OMA" id="PWPNTRN"/>
<evidence type="ECO:0000313" key="10">
    <source>
        <dbReference type="Proteomes" id="UP000616769"/>
    </source>
</evidence>
<evidence type="ECO:0000313" key="9">
    <source>
        <dbReference type="Proteomes" id="UP000070412"/>
    </source>
</evidence>
<keyword evidence="9" id="KW-1185">Reference proteome</keyword>
<reference evidence="9" key="2">
    <citation type="journal article" date="2020" name="PLoS Negl. Trop. Dis.">
        <title>High-quality nuclear genome for Sarcoptes scabiei-A critical resource for a neglected parasite.</title>
        <authorList>
            <person name="Korhonen P.K."/>
            <person name="Gasser R.B."/>
            <person name="Ma G."/>
            <person name="Wang T."/>
            <person name="Stroehlein A.J."/>
            <person name="Young N.D."/>
            <person name="Ang C.S."/>
            <person name="Fernando D.D."/>
            <person name="Lu H.C."/>
            <person name="Taylor S."/>
            <person name="Reynolds S.L."/>
            <person name="Mofiz E."/>
            <person name="Najaraj S.H."/>
            <person name="Gowda H."/>
            <person name="Madugundu A."/>
            <person name="Renuse S."/>
            <person name="Holt D."/>
            <person name="Pandey A."/>
            <person name="Papenfuss A.T."/>
            <person name="Fischer K."/>
        </authorList>
    </citation>
    <scope>NUCLEOTIDE SEQUENCE [LARGE SCALE GENOMIC DNA]</scope>
</reference>
<dbReference type="EMBL" id="WVUK01000055">
    <property type="protein sequence ID" value="KAF7493750.1"/>
    <property type="molecule type" value="Genomic_DNA"/>
</dbReference>
<protein>
    <submittedName>
        <fullName evidence="6">PI-PLC X domain-containing protein 3</fullName>
    </submittedName>
    <submittedName>
        <fullName evidence="7">Variant-surface-glycoprotein phospholipase C-like protein</fullName>
    </submittedName>
</protein>
<keyword evidence="4" id="KW-1015">Disulfide bond</keyword>
<evidence type="ECO:0000313" key="7">
    <source>
        <dbReference type="EMBL" id="KPM10203.1"/>
    </source>
</evidence>
<dbReference type="InterPro" id="IPR017946">
    <property type="entry name" value="PLC-like_Pdiesterase_TIM-brl"/>
</dbReference>
<keyword evidence="3" id="KW-0460">Magnesium</keyword>
<dbReference type="GO" id="GO:0006629">
    <property type="term" value="P:lipid metabolic process"/>
    <property type="evidence" value="ECO:0007669"/>
    <property type="project" value="InterPro"/>
</dbReference>
<dbReference type="InterPro" id="IPR051057">
    <property type="entry name" value="PI-PLC_domain"/>
</dbReference>
<name>A0A132AGZ5_SARSC</name>
<dbReference type="VEuPathDB" id="VectorBase:SSCA003969"/>
<gene>
    <name evidence="6" type="primary">SSS_352g</name>
    <name evidence="7" type="ORF">QR98_0087530</name>
    <name evidence="6" type="ORF">SSS_352</name>
</gene>
<evidence type="ECO:0000256" key="5">
    <source>
        <dbReference type="ARBA" id="ARBA00023239"/>
    </source>
</evidence>
<reference evidence="8" key="4">
    <citation type="submission" date="2022-06" db="UniProtKB">
        <authorList>
            <consortium name="EnsemblMetazoa"/>
        </authorList>
    </citation>
    <scope>IDENTIFICATION</scope>
</reference>
<proteinExistence type="predicted"/>
<dbReference type="GO" id="GO:0016829">
    <property type="term" value="F:lyase activity"/>
    <property type="evidence" value="ECO:0007669"/>
    <property type="project" value="UniProtKB-KW"/>
</dbReference>
<dbReference type="PANTHER" id="PTHR13593:SF113">
    <property type="entry name" value="SI:DKEY-266F7.9"/>
    <property type="match status" value="1"/>
</dbReference>
<dbReference type="OrthoDB" id="1046782at2759"/>
<reference evidence="6" key="3">
    <citation type="submission" date="2020-01" db="EMBL/GenBank/DDBJ databases">
        <authorList>
            <person name="Korhonen P.K.K."/>
            <person name="Guangxu M.G."/>
            <person name="Wang T.W."/>
            <person name="Stroehlein A.J.S."/>
            <person name="Young N.D."/>
            <person name="Ang C.-S.A."/>
            <person name="Fernando D.W.F."/>
            <person name="Lu H.L."/>
            <person name="Taylor S.T."/>
            <person name="Ehtesham M.E.M."/>
            <person name="Najaraj S.H.N."/>
            <person name="Harsha G.H.G."/>
            <person name="Madugundu A.M."/>
            <person name="Renuse S.R."/>
            <person name="Holt D.H."/>
            <person name="Pandey A.P."/>
            <person name="Papenfuss A.P."/>
            <person name="Gasser R.B.G."/>
            <person name="Fischer K.F."/>
        </authorList>
    </citation>
    <scope>NUCLEOTIDE SEQUENCE</scope>
    <source>
        <strain evidence="6">SSS_KF_BRIS2020</strain>
    </source>
</reference>
<organism evidence="7 10">
    <name type="scientific">Sarcoptes scabiei</name>
    <name type="common">Itch mite</name>
    <name type="synonym">Acarus scabiei</name>
    <dbReference type="NCBI Taxonomy" id="52283"/>
    <lineage>
        <taxon>Eukaryota</taxon>
        <taxon>Metazoa</taxon>
        <taxon>Ecdysozoa</taxon>
        <taxon>Arthropoda</taxon>
        <taxon>Chelicerata</taxon>
        <taxon>Arachnida</taxon>
        <taxon>Acari</taxon>
        <taxon>Acariformes</taxon>
        <taxon>Sarcoptiformes</taxon>
        <taxon>Astigmata</taxon>
        <taxon>Psoroptidia</taxon>
        <taxon>Sarcoptoidea</taxon>
        <taxon>Sarcoptidae</taxon>
        <taxon>Sarcoptinae</taxon>
        <taxon>Sarcoptes</taxon>
    </lineage>
</organism>
<dbReference type="Proteomes" id="UP000070412">
    <property type="component" value="Unassembled WGS sequence"/>
</dbReference>
<keyword evidence="5" id="KW-0456">Lyase</keyword>
<dbReference type="AlphaFoldDB" id="A0A132AGZ5"/>
<evidence type="ECO:0000256" key="3">
    <source>
        <dbReference type="ARBA" id="ARBA00022842"/>
    </source>
</evidence>
<dbReference type="GO" id="GO:0008081">
    <property type="term" value="F:phosphoric diester hydrolase activity"/>
    <property type="evidence" value="ECO:0007669"/>
    <property type="project" value="InterPro"/>
</dbReference>
<accession>A0A132AGZ5</accession>
<reference evidence="7 10" key="1">
    <citation type="journal article" date="2015" name="Parasit. Vectors">
        <title>Draft genome of the scabies mite.</title>
        <authorList>
            <person name="Rider S.D.Jr."/>
            <person name="Morgan M.S."/>
            <person name="Arlian L.G."/>
        </authorList>
    </citation>
    <scope>NUCLEOTIDE SEQUENCE [LARGE SCALE GENOMIC DNA]</scope>
    <source>
        <strain evidence="7">Arlian Lab</strain>
    </source>
</reference>
<evidence type="ECO:0000313" key="8">
    <source>
        <dbReference type="EnsemblMetazoa" id="KAF7493750.1"/>
    </source>
</evidence>
<dbReference type="GO" id="GO:0046872">
    <property type="term" value="F:metal ion binding"/>
    <property type="evidence" value="ECO:0007669"/>
    <property type="project" value="UniProtKB-KW"/>
</dbReference>
<evidence type="ECO:0000256" key="4">
    <source>
        <dbReference type="ARBA" id="ARBA00023157"/>
    </source>
</evidence>
<evidence type="ECO:0000256" key="1">
    <source>
        <dbReference type="ARBA" id="ARBA00000110"/>
    </source>
</evidence>
<evidence type="ECO:0000313" key="6">
    <source>
        <dbReference type="EMBL" id="KAF7493750.1"/>
    </source>
</evidence>
<dbReference type="SUPFAM" id="SSF51695">
    <property type="entry name" value="PLC-like phosphodiesterases"/>
    <property type="match status" value="1"/>
</dbReference>
<keyword evidence="2" id="KW-0479">Metal-binding</keyword>
<dbReference type="PANTHER" id="PTHR13593">
    <property type="match status" value="1"/>
</dbReference>
<dbReference type="EnsemblMetazoa" id="SSS_352s_mrna">
    <property type="protein sequence ID" value="KAF7493750.1"/>
    <property type="gene ID" value="SSS_352"/>
</dbReference>